<keyword evidence="8 9" id="KW-0694">RNA-binding</keyword>
<comment type="similarity">
    <text evidence="2">Belongs to the ribonuclease III family.</text>
</comment>
<keyword evidence="9" id="KW-0460">Magnesium</keyword>
<comment type="function">
    <text evidence="9">Digests double-stranded RNA. Involved in the processing of primary rRNA transcript to yield the immediate precursors to the large and small rRNAs (23S and 16S). Processes some mRNAs, and tRNAs when they are encoded in the rRNA operon. Processes pre-crRNA and tracrRNA of type II CRISPR loci if present in the organism.</text>
</comment>
<dbReference type="PROSITE" id="PS50142">
    <property type="entry name" value="RNASE_3_2"/>
    <property type="match status" value="1"/>
</dbReference>
<dbReference type="SUPFAM" id="SSF69065">
    <property type="entry name" value="RNase III domain-like"/>
    <property type="match status" value="1"/>
</dbReference>
<dbReference type="InterPro" id="IPR014720">
    <property type="entry name" value="dsRBD_dom"/>
</dbReference>
<reference evidence="12 13" key="1">
    <citation type="submission" date="2018-11" db="EMBL/GenBank/DDBJ databases">
        <title>Complete genome sequence of Microcystis aeruginosa NIES-102.</title>
        <authorList>
            <person name="Yamaguchi H."/>
            <person name="Suzuki S."/>
            <person name="Kawachi M."/>
        </authorList>
    </citation>
    <scope>NUCLEOTIDE SEQUENCE [LARGE SCALE GENOMIC DNA]</scope>
    <source>
        <strain evidence="12 13">NIES-102</strain>
    </source>
</reference>
<feature type="active site" evidence="9">
    <location>
        <position position="149"/>
    </location>
</feature>
<evidence type="ECO:0000256" key="9">
    <source>
        <dbReference type="HAMAP-Rule" id="MF_00104"/>
    </source>
</evidence>
<dbReference type="InterPro" id="IPR036389">
    <property type="entry name" value="RNase_III_sf"/>
</dbReference>
<dbReference type="EC" id="3.1.26.3" evidence="9"/>
<dbReference type="CDD" id="cd10845">
    <property type="entry name" value="DSRM_RNAse_III_family"/>
    <property type="match status" value="1"/>
</dbReference>
<evidence type="ECO:0000256" key="8">
    <source>
        <dbReference type="ARBA" id="ARBA00022884"/>
    </source>
</evidence>
<keyword evidence="9" id="KW-0479">Metal-binding</keyword>
<comment type="cofactor">
    <cofactor evidence="9">
        <name>Mg(2+)</name>
        <dbReference type="ChEBI" id="CHEBI:18420"/>
    </cofactor>
</comment>
<evidence type="ECO:0000256" key="4">
    <source>
        <dbReference type="ARBA" id="ARBA00022664"/>
    </source>
</evidence>
<evidence type="ECO:0000313" key="13">
    <source>
        <dbReference type="Proteomes" id="UP000278152"/>
    </source>
</evidence>
<keyword evidence="6 9" id="KW-0255">Endonuclease</keyword>
<evidence type="ECO:0000313" key="12">
    <source>
        <dbReference type="EMBL" id="BBH38212.1"/>
    </source>
</evidence>
<dbReference type="Gene3D" id="1.10.1520.10">
    <property type="entry name" value="Ribonuclease III domain"/>
    <property type="match status" value="1"/>
</dbReference>
<gene>
    <name evidence="12" type="primary">rnc_1</name>
    <name evidence="9" type="synonym">rnc</name>
    <name evidence="12" type="ORF">myaer102_06990</name>
</gene>
<dbReference type="GO" id="GO:0006364">
    <property type="term" value="P:rRNA processing"/>
    <property type="evidence" value="ECO:0007669"/>
    <property type="project" value="UniProtKB-UniRule"/>
</dbReference>
<dbReference type="GO" id="GO:0006397">
    <property type="term" value="P:mRNA processing"/>
    <property type="evidence" value="ECO:0007669"/>
    <property type="project" value="UniProtKB-UniRule"/>
</dbReference>
<dbReference type="AlphaFoldDB" id="A0A3G9JE86"/>
<feature type="binding site" evidence="9">
    <location>
        <position position="73"/>
    </location>
    <ligand>
        <name>Mg(2+)</name>
        <dbReference type="ChEBI" id="CHEBI:18420"/>
    </ligand>
</feature>
<dbReference type="SMART" id="SM00358">
    <property type="entry name" value="DSRM"/>
    <property type="match status" value="1"/>
</dbReference>
<dbReference type="GO" id="GO:0010468">
    <property type="term" value="P:regulation of gene expression"/>
    <property type="evidence" value="ECO:0007669"/>
    <property type="project" value="TreeGrafter"/>
</dbReference>
<dbReference type="PANTHER" id="PTHR11207">
    <property type="entry name" value="RIBONUCLEASE III"/>
    <property type="match status" value="1"/>
</dbReference>
<organism evidence="12 13">
    <name type="scientific">Microcystis viridis NIES-102</name>
    <dbReference type="NCBI Taxonomy" id="213615"/>
    <lineage>
        <taxon>Bacteria</taxon>
        <taxon>Bacillati</taxon>
        <taxon>Cyanobacteriota</taxon>
        <taxon>Cyanophyceae</taxon>
        <taxon>Oscillatoriophycideae</taxon>
        <taxon>Chroococcales</taxon>
        <taxon>Microcystaceae</taxon>
        <taxon>Microcystis</taxon>
    </lineage>
</organism>
<dbReference type="HAMAP" id="MF_00104">
    <property type="entry name" value="RNase_III"/>
    <property type="match status" value="1"/>
</dbReference>
<evidence type="ECO:0000256" key="3">
    <source>
        <dbReference type="ARBA" id="ARBA00022552"/>
    </source>
</evidence>
<keyword evidence="5 9" id="KW-0540">Nuclease</keyword>
<keyword evidence="9" id="KW-0699">rRNA-binding</keyword>
<dbReference type="GO" id="GO:0004525">
    <property type="term" value="F:ribonuclease III activity"/>
    <property type="evidence" value="ECO:0007669"/>
    <property type="project" value="UniProtKB-UniRule"/>
</dbReference>
<dbReference type="InterPro" id="IPR000999">
    <property type="entry name" value="RNase_III_dom"/>
</dbReference>
<comment type="subunit">
    <text evidence="9">Homodimer.</text>
</comment>
<dbReference type="Gene3D" id="3.30.160.20">
    <property type="match status" value="1"/>
</dbReference>
<dbReference type="InterPro" id="IPR011907">
    <property type="entry name" value="RNase_III"/>
</dbReference>
<keyword evidence="9" id="KW-0963">Cytoplasm</keyword>
<dbReference type="Pfam" id="PF14622">
    <property type="entry name" value="Ribonucleas_3_3"/>
    <property type="match status" value="1"/>
</dbReference>
<proteinExistence type="inferred from homology"/>
<dbReference type="Pfam" id="PF00035">
    <property type="entry name" value="dsrm"/>
    <property type="match status" value="1"/>
</dbReference>
<dbReference type="CDD" id="cd00593">
    <property type="entry name" value="RIBOc"/>
    <property type="match status" value="1"/>
</dbReference>
<dbReference type="PANTHER" id="PTHR11207:SF0">
    <property type="entry name" value="RIBONUCLEASE 3"/>
    <property type="match status" value="1"/>
</dbReference>
<dbReference type="SMART" id="SM00535">
    <property type="entry name" value="RIBOc"/>
    <property type="match status" value="1"/>
</dbReference>
<keyword evidence="7 9" id="KW-0378">Hydrolase</keyword>
<dbReference type="GO" id="GO:0008033">
    <property type="term" value="P:tRNA processing"/>
    <property type="evidence" value="ECO:0007669"/>
    <property type="project" value="UniProtKB-KW"/>
</dbReference>
<evidence type="ECO:0000256" key="6">
    <source>
        <dbReference type="ARBA" id="ARBA00022759"/>
    </source>
</evidence>
<feature type="domain" description="RNase III" evidence="11">
    <location>
        <begin position="43"/>
        <end position="160"/>
    </location>
</feature>
<name>A0A3G9JE86_MICVR</name>
<dbReference type="PROSITE" id="PS00517">
    <property type="entry name" value="RNASE_3_1"/>
    <property type="match status" value="1"/>
</dbReference>
<dbReference type="EMBL" id="AP019314">
    <property type="protein sequence ID" value="BBH38212.1"/>
    <property type="molecule type" value="Genomic_DNA"/>
</dbReference>
<evidence type="ECO:0000259" key="11">
    <source>
        <dbReference type="PROSITE" id="PS50142"/>
    </source>
</evidence>
<feature type="binding site" evidence="9">
    <location>
        <position position="149"/>
    </location>
    <ligand>
        <name>Mg(2+)</name>
        <dbReference type="ChEBI" id="CHEBI:18420"/>
    </ligand>
</feature>
<dbReference type="PROSITE" id="PS50137">
    <property type="entry name" value="DS_RBD"/>
    <property type="match status" value="1"/>
</dbReference>
<dbReference type="Proteomes" id="UP000278152">
    <property type="component" value="Chromosome"/>
</dbReference>
<keyword evidence="3 9" id="KW-0698">rRNA processing</keyword>
<evidence type="ECO:0000259" key="10">
    <source>
        <dbReference type="PROSITE" id="PS50137"/>
    </source>
</evidence>
<dbReference type="GO" id="GO:0005737">
    <property type="term" value="C:cytoplasm"/>
    <property type="evidence" value="ECO:0007669"/>
    <property type="project" value="UniProtKB-SubCell"/>
</dbReference>
<dbReference type="GO" id="GO:0003725">
    <property type="term" value="F:double-stranded RNA binding"/>
    <property type="evidence" value="ECO:0007669"/>
    <property type="project" value="TreeGrafter"/>
</dbReference>
<accession>A0A3G9JE86</accession>
<dbReference type="SUPFAM" id="SSF54768">
    <property type="entry name" value="dsRNA-binding domain-like"/>
    <property type="match status" value="1"/>
</dbReference>
<protein>
    <recommendedName>
        <fullName evidence="9">Ribonuclease 3</fullName>
        <ecNumber evidence="9">3.1.26.3</ecNumber>
    </recommendedName>
    <alternativeName>
        <fullName evidence="9">Ribonuclease III</fullName>
        <shortName evidence="9">RNase III</shortName>
    </alternativeName>
</protein>
<dbReference type="GO" id="GO:0046872">
    <property type="term" value="F:metal ion binding"/>
    <property type="evidence" value="ECO:0007669"/>
    <property type="project" value="UniProtKB-KW"/>
</dbReference>
<evidence type="ECO:0000256" key="2">
    <source>
        <dbReference type="ARBA" id="ARBA00010183"/>
    </source>
</evidence>
<evidence type="ECO:0000256" key="7">
    <source>
        <dbReference type="ARBA" id="ARBA00022801"/>
    </source>
</evidence>
<keyword evidence="9" id="KW-0819">tRNA processing</keyword>
<comment type="subcellular location">
    <subcellularLocation>
        <location evidence="9">Cytoplasm</location>
    </subcellularLocation>
</comment>
<feature type="binding site" evidence="9">
    <location>
        <position position="146"/>
    </location>
    <ligand>
        <name>Mg(2+)</name>
        <dbReference type="ChEBI" id="CHEBI:18420"/>
    </ligand>
</feature>
<dbReference type="KEGG" id="mvz:myaer102_06990"/>
<dbReference type="FunFam" id="1.10.1520.10:FF:000001">
    <property type="entry name" value="Ribonuclease 3"/>
    <property type="match status" value="1"/>
</dbReference>
<comment type="catalytic activity">
    <reaction evidence="1 9">
        <text>Endonucleolytic cleavage to 5'-phosphomonoester.</text>
        <dbReference type="EC" id="3.1.26.3"/>
    </reaction>
</comment>
<evidence type="ECO:0000256" key="1">
    <source>
        <dbReference type="ARBA" id="ARBA00000109"/>
    </source>
</evidence>
<sequence>MPKLAGKNSKKRIVRLIYSGWGRIKIRNALDLIISVMSCLPPFQNALLLTQALTHRSYVNEQSELTENNERLEFLGDAILAFLVGELLYQKYPAMNEAELTRLRSNLVKEEQLAQLGLEIGLGELMRLGKGAIKDRGRSNPTLLADTFEAIIGAYYLDSGLNAVKNYLHGLFIPVASHLVSQQSESSSFIDAKNLFQQWALANFASNPEYAIIDVTGPPHAREFTAEVRVNHLLYGTGKGKRKQDATKAAAEDALKRCQLQG</sequence>
<dbReference type="NCBIfam" id="TIGR02191">
    <property type="entry name" value="RNaseIII"/>
    <property type="match status" value="1"/>
</dbReference>
<evidence type="ECO:0000256" key="5">
    <source>
        <dbReference type="ARBA" id="ARBA00022722"/>
    </source>
</evidence>
<feature type="domain" description="DRBM" evidence="10">
    <location>
        <begin position="191"/>
        <end position="260"/>
    </location>
</feature>
<keyword evidence="4 9" id="KW-0507">mRNA processing</keyword>
<dbReference type="GO" id="GO:0019843">
    <property type="term" value="F:rRNA binding"/>
    <property type="evidence" value="ECO:0007669"/>
    <property type="project" value="UniProtKB-KW"/>
</dbReference>
<feature type="active site" evidence="9">
    <location>
        <position position="77"/>
    </location>
</feature>